<dbReference type="PANTHER" id="PTHR48081">
    <property type="entry name" value="AB HYDROLASE SUPERFAMILY PROTEIN C4A8.06C"/>
    <property type="match status" value="1"/>
</dbReference>
<evidence type="ECO:0000259" key="3">
    <source>
        <dbReference type="Pfam" id="PF07859"/>
    </source>
</evidence>
<organism evidence="4 5">
    <name type="scientific">Pedobacter caeni</name>
    <dbReference type="NCBI Taxonomy" id="288992"/>
    <lineage>
        <taxon>Bacteria</taxon>
        <taxon>Pseudomonadati</taxon>
        <taxon>Bacteroidota</taxon>
        <taxon>Sphingobacteriia</taxon>
        <taxon>Sphingobacteriales</taxon>
        <taxon>Sphingobacteriaceae</taxon>
        <taxon>Pedobacter</taxon>
    </lineage>
</organism>
<evidence type="ECO:0000313" key="4">
    <source>
        <dbReference type="EMBL" id="SHE55213.1"/>
    </source>
</evidence>
<dbReference type="STRING" id="288992.SAMN04488522_101532"/>
<dbReference type="GO" id="GO:0016787">
    <property type="term" value="F:hydrolase activity"/>
    <property type="evidence" value="ECO:0007669"/>
    <property type="project" value="UniProtKB-KW"/>
</dbReference>
<sequence length="335" mass="36092">MKKTFTTLMLAAFTLTVFAQEKVKPLLPKEVSERLIPQFKAAAFWPVTVLNMDNIKDVRKKEQARPVPKLSNADSVEVSYKNIPGLNPGDPEIPVRIYKSRQLAKAPILLLFHGGGFIYGDLNSDHQMAANTAIRAGVVVITVQYRLAPENIYPAGANDGYAALLWGVKHAAEIGGDPERIAVGGGSAGAGIAGTVVLTAREKKGPKIGLQVLLFPPGDLDTTRVSVIEFYNIPGVKGADITPLMNMYLGADNVKKGLIPEFALPGLAKNLKGLPPTYIVTCGADPLRDGGLAYGQRLIDAGISVELHNYPGYPHGALPGRFYNEFYGVLNQYLK</sequence>
<keyword evidence="2" id="KW-0732">Signal</keyword>
<dbReference type="Proteomes" id="UP000184287">
    <property type="component" value="Unassembled WGS sequence"/>
</dbReference>
<protein>
    <submittedName>
        <fullName evidence="4">Acetyl esterase/lipase</fullName>
    </submittedName>
</protein>
<dbReference type="InterPro" id="IPR013094">
    <property type="entry name" value="AB_hydrolase_3"/>
</dbReference>
<feature type="signal peptide" evidence="2">
    <location>
        <begin position="1"/>
        <end position="19"/>
    </location>
</feature>
<dbReference type="AlphaFoldDB" id="A0A1M4UF53"/>
<proteinExistence type="predicted"/>
<feature type="chain" id="PRO_5012838451" evidence="2">
    <location>
        <begin position="20"/>
        <end position="335"/>
    </location>
</feature>
<dbReference type="PANTHER" id="PTHR48081:SF8">
    <property type="entry name" value="ALPHA_BETA HYDROLASE FOLD-3 DOMAIN-CONTAINING PROTEIN-RELATED"/>
    <property type="match status" value="1"/>
</dbReference>
<keyword evidence="1" id="KW-0378">Hydrolase</keyword>
<dbReference type="OrthoDB" id="9815425at2"/>
<evidence type="ECO:0000313" key="5">
    <source>
        <dbReference type="Proteomes" id="UP000184287"/>
    </source>
</evidence>
<dbReference type="EMBL" id="FQUQ01000001">
    <property type="protein sequence ID" value="SHE55213.1"/>
    <property type="molecule type" value="Genomic_DNA"/>
</dbReference>
<dbReference type="Gene3D" id="3.40.50.1820">
    <property type="entry name" value="alpha/beta hydrolase"/>
    <property type="match status" value="1"/>
</dbReference>
<evidence type="ECO:0000256" key="1">
    <source>
        <dbReference type="ARBA" id="ARBA00022801"/>
    </source>
</evidence>
<dbReference type="SUPFAM" id="SSF53474">
    <property type="entry name" value="alpha/beta-Hydrolases"/>
    <property type="match status" value="1"/>
</dbReference>
<dbReference type="RefSeq" id="WP_159441040.1">
    <property type="nucleotide sequence ID" value="NZ_FQUQ01000001.1"/>
</dbReference>
<keyword evidence="5" id="KW-1185">Reference proteome</keyword>
<feature type="domain" description="Alpha/beta hydrolase fold-3" evidence="3">
    <location>
        <begin position="109"/>
        <end position="317"/>
    </location>
</feature>
<dbReference type="InterPro" id="IPR050300">
    <property type="entry name" value="GDXG_lipolytic_enzyme"/>
</dbReference>
<gene>
    <name evidence="4" type="ORF">SAMN04488522_101532</name>
</gene>
<reference evidence="5" key="1">
    <citation type="submission" date="2016-11" db="EMBL/GenBank/DDBJ databases">
        <authorList>
            <person name="Varghese N."/>
            <person name="Submissions S."/>
        </authorList>
    </citation>
    <scope>NUCLEOTIDE SEQUENCE [LARGE SCALE GENOMIC DNA]</scope>
    <source>
        <strain evidence="5">DSM 16990</strain>
    </source>
</reference>
<dbReference type="InterPro" id="IPR029058">
    <property type="entry name" value="AB_hydrolase_fold"/>
</dbReference>
<evidence type="ECO:0000256" key="2">
    <source>
        <dbReference type="SAM" id="SignalP"/>
    </source>
</evidence>
<accession>A0A1M4UF53</accession>
<dbReference type="Pfam" id="PF07859">
    <property type="entry name" value="Abhydrolase_3"/>
    <property type="match status" value="1"/>
</dbReference>
<name>A0A1M4UF53_9SPHI</name>